<sequence>MNTTASNNSAPVFGKTSTTNNQLLDIDNFSFTDIMSAASQFTDNAFTFSESSTYTVACSTPKKRKMSARYEDEMVNQDGDNEEQQLTVTTSCKKVKMETYTAATSPTKKKLPIFKLSENKTKDANVDPMNADCSSMSALKGNMLDCFNSINSIASELNDDFFKSSVSSFTSADLQDCLSLLNQNF</sequence>
<organism evidence="2">
    <name type="scientific">Naegleria gruberi</name>
    <name type="common">Amoeba</name>
    <dbReference type="NCBI Taxonomy" id="5762"/>
    <lineage>
        <taxon>Eukaryota</taxon>
        <taxon>Discoba</taxon>
        <taxon>Heterolobosea</taxon>
        <taxon>Tetramitia</taxon>
        <taxon>Eutetramitia</taxon>
        <taxon>Vahlkampfiidae</taxon>
        <taxon>Naegleria</taxon>
    </lineage>
</organism>
<protein>
    <submittedName>
        <fullName evidence="1">Predicted protein</fullName>
    </submittedName>
</protein>
<reference evidence="1 2" key="1">
    <citation type="journal article" date="2010" name="Cell">
        <title>The genome of Naegleria gruberi illuminates early eukaryotic versatility.</title>
        <authorList>
            <person name="Fritz-Laylin L.K."/>
            <person name="Prochnik S.E."/>
            <person name="Ginger M.L."/>
            <person name="Dacks J.B."/>
            <person name="Carpenter M.L."/>
            <person name="Field M.C."/>
            <person name="Kuo A."/>
            <person name="Paredez A."/>
            <person name="Chapman J."/>
            <person name="Pham J."/>
            <person name="Shu S."/>
            <person name="Neupane R."/>
            <person name="Cipriano M."/>
            <person name="Mancuso J."/>
            <person name="Tu H."/>
            <person name="Salamov A."/>
            <person name="Lindquist E."/>
            <person name="Shapiro H."/>
            <person name="Lucas S."/>
            <person name="Grigoriev I.V."/>
            <person name="Cande W.Z."/>
            <person name="Fulton C."/>
            <person name="Rokhsar D.S."/>
            <person name="Dawson S.C."/>
        </authorList>
    </citation>
    <scope>NUCLEOTIDE SEQUENCE [LARGE SCALE GENOMIC DNA]</scope>
    <source>
        <strain evidence="1 2">NEG-M</strain>
    </source>
</reference>
<dbReference type="InParanoid" id="D2VWC7"/>
<evidence type="ECO:0000313" key="2">
    <source>
        <dbReference type="Proteomes" id="UP000006671"/>
    </source>
</evidence>
<dbReference type="VEuPathDB" id="AmoebaDB:NAEGRDRAFT_81467"/>
<dbReference type="RefSeq" id="XP_002671555.1">
    <property type="nucleotide sequence ID" value="XM_002671509.1"/>
</dbReference>
<name>D2VWC7_NAEGR</name>
<dbReference type="OMA" id="MSARYED"/>
<evidence type="ECO:0000313" key="1">
    <source>
        <dbReference type="EMBL" id="EFC38811.1"/>
    </source>
</evidence>
<dbReference type="EMBL" id="GG738904">
    <property type="protein sequence ID" value="EFC38811.1"/>
    <property type="molecule type" value="Genomic_DNA"/>
</dbReference>
<dbReference type="GeneID" id="8858805"/>
<accession>D2VWC7</accession>
<dbReference type="Proteomes" id="UP000006671">
    <property type="component" value="Unassembled WGS sequence"/>
</dbReference>
<gene>
    <name evidence="1" type="ORF">NAEGRDRAFT_81467</name>
</gene>
<keyword evidence="2" id="KW-1185">Reference proteome</keyword>
<dbReference type="KEGG" id="ngr:NAEGRDRAFT_81467"/>
<proteinExistence type="predicted"/>
<dbReference type="AlphaFoldDB" id="D2VWC7"/>
<dbReference type="OrthoDB" id="10382341at2759"/>